<gene>
    <name evidence="2" type="ORF">METZ01_LOCUS149480</name>
</gene>
<accession>A0A382A534</accession>
<dbReference type="EMBL" id="UINC01023943">
    <property type="protein sequence ID" value="SVA96626.1"/>
    <property type="molecule type" value="Genomic_DNA"/>
</dbReference>
<name>A0A382A534_9ZZZZ</name>
<evidence type="ECO:0000313" key="2">
    <source>
        <dbReference type="EMBL" id="SVA96626.1"/>
    </source>
</evidence>
<dbReference type="AlphaFoldDB" id="A0A382A534"/>
<evidence type="ECO:0000259" key="1">
    <source>
        <dbReference type="PROSITE" id="PS51688"/>
    </source>
</evidence>
<proteinExistence type="predicted"/>
<reference evidence="2" key="1">
    <citation type="submission" date="2018-05" db="EMBL/GenBank/DDBJ databases">
        <authorList>
            <person name="Lanie J.A."/>
            <person name="Ng W.-L."/>
            <person name="Kazmierczak K.M."/>
            <person name="Andrzejewski T.M."/>
            <person name="Davidsen T.M."/>
            <person name="Wayne K.J."/>
            <person name="Tettelin H."/>
            <person name="Glass J.I."/>
            <person name="Rusch D."/>
            <person name="Podicherti R."/>
            <person name="Tsui H.-C.T."/>
            <person name="Winkler M.E."/>
        </authorList>
    </citation>
    <scope>NUCLEOTIDE SEQUENCE</scope>
</reference>
<feature type="non-terminal residue" evidence="2">
    <location>
        <position position="805"/>
    </location>
</feature>
<dbReference type="InterPro" id="IPR030392">
    <property type="entry name" value="S74_ICA"/>
</dbReference>
<feature type="non-terminal residue" evidence="2">
    <location>
        <position position="1"/>
    </location>
</feature>
<organism evidence="2">
    <name type="scientific">marine metagenome</name>
    <dbReference type="NCBI Taxonomy" id="408172"/>
    <lineage>
        <taxon>unclassified sequences</taxon>
        <taxon>metagenomes</taxon>
        <taxon>ecological metagenomes</taxon>
    </lineage>
</organism>
<dbReference type="Pfam" id="PF13884">
    <property type="entry name" value="Peptidase_S74"/>
    <property type="match status" value="1"/>
</dbReference>
<feature type="domain" description="Peptidase S74" evidence="1">
    <location>
        <begin position="748"/>
        <end position="805"/>
    </location>
</feature>
<dbReference type="PROSITE" id="PS51688">
    <property type="entry name" value="ICA"/>
    <property type="match status" value="1"/>
</dbReference>
<protein>
    <recommendedName>
        <fullName evidence="1">Peptidase S74 domain-containing protein</fullName>
    </recommendedName>
</protein>
<sequence>ITGIYYINGAAVVTRSGNYVTVRREDGGVGIYFGGDGDAANYYDNDNHWFRTHASAQFAKLTTNGLYLSDIDASNSAPVRILSSQGDYNHVRRQDEDVGIYLGGDVDPGTYYDNDTHHFRAVNTATYFARINSSGINAMVGGFLVNGTEAISSTRALSVTSVSASSSITGDGVHSTNTSVGFSSTGLGSDTWAFYGLTSGQSNHSGIWFSANDAELLLRGAGSSAIHTRIGKTVTPYINNKNIHLAGDPIDTGNIAADGTITSTGSITSSAMTNTLGSAVASTNLQTILNGVASKANRIHFRESGTERWLLGQGAASETSAFELYNSIGVIVLSVNRTTSLTTLAAGLAVTGAVTISTNLTLNGELYGNASQNQFVGINDSSPYDSAWGTASRGLAIASTSYSVIHLKTTGAGAARFSSGVGDGRYWMAYDDISGRHNIVVGDDGNTNIRQNAISWQQGDFTPLVGSKTDDVLHVNGGIQLTGNDDAIVFGRGTSSFFKDEEIGFGWGGGWYQTEGTWLRVRNAKNIYNAATTNPWESYYQYNTSGNSSGVRINNMCVGGIAQYGDADLCSNIYWNGSAWAKFDTGVKGSLLRLTAGYALIYCDTGTASTASLAERFRVANDGALYQSGSEFLDASRALNVAGGTFSASVNIIGGGTYVGNWGYSTLVLEDTAGYPGINYRNGNKNWLVRMSGVSAHEIQWAYSSDASSAGVGTYTHHMSLHTNGTLEVGGQVQAHSVESSGNVTAYSDRRHKTDLKRIENALFKVKSLTGYTYERTDIDTARQTGLIAQDVREVLPEAVSENTA</sequence>